<evidence type="ECO:0000313" key="7">
    <source>
        <dbReference type="WBParaSite" id="MhA1_Contig1313.frz3.gene4"/>
    </source>
</evidence>
<evidence type="ECO:0000256" key="4">
    <source>
        <dbReference type="PROSITE-ProRule" id="PRU00125"/>
    </source>
</evidence>
<dbReference type="Gene3D" id="2.10.110.10">
    <property type="entry name" value="Cysteine Rich Protein"/>
    <property type="match status" value="1"/>
</dbReference>
<feature type="domain" description="LIM zinc-binding" evidence="5">
    <location>
        <begin position="12"/>
        <end position="80"/>
    </location>
</feature>
<proteinExistence type="predicted"/>
<evidence type="ECO:0000256" key="2">
    <source>
        <dbReference type="ARBA" id="ARBA00022833"/>
    </source>
</evidence>
<dbReference type="AlphaFoldDB" id="A0A1I8B3H4"/>
<sequence length="104" mass="11345">MNFGCAGDPDIKNCAFCGEKVQISDKLMVDREIIHKGCFNCCYCGAKLQAGNAAMEQSFFNRYGPRWYCAGASGNCALVPVAQKDAKLKERGLNVKKTGKAKNK</sequence>
<dbReference type="Pfam" id="PF00412">
    <property type="entry name" value="LIM"/>
    <property type="match status" value="1"/>
</dbReference>
<dbReference type="PROSITE" id="PS50023">
    <property type="entry name" value="LIM_DOMAIN_2"/>
    <property type="match status" value="1"/>
</dbReference>
<evidence type="ECO:0000259" key="5">
    <source>
        <dbReference type="PROSITE" id="PS50023"/>
    </source>
</evidence>
<dbReference type="Proteomes" id="UP000095281">
    <property type="component" value="Unplaced"/>
</dbReference>
<keyword evidence="1 4" id="KW-0479">Metal-binding</keyword>
<name>A0A1I8B3H4_MELHA</name>
<evidence type="ECO:0000313" key="6">
    <source>
        <dbReference type="Proteomes" id="UP000095281"/>
    </source>
</evidence>
<dbReference type="WBParaSite" id="MhA1_Contig1313.frz3.gene4">
    <property type="protein sequence ID" value="MhA1_Contig1313.frz3.gene4"/>
    <property type="gene ID" value="MhA1_Contig1313.frz3.gene4"/>
</dbReference>
<accession>A0A1I8B3H4</accession>
<reference evidence="7" key="1">
    <citation type="submission" date="2016-11" db="UniProtKB">
        <authorList>
            <consortium name="WormBaseParasite"/>
        </authorList>
    </citation>
    <scope>IDENTIFICATION</scope>
</reference>
<dbReference type="InterPro" id="IPR001781">
    <property type="entry name" value="Znf_LIM"/>
</dbReference>
<keyword evidence="2 4" id="KW-0862">Zinc</keyword>
<organism evidence="6 7">
    <name type="scientific">Meloidogyne hapla</name>
    <name type="common">Root-knot nematode worm</name>
    <dbReference type="NCBI Taxonomy" id="6305"/>
    <lineage>
        <taxon>Eukaryota</taxon>
        <taxon>Metazoa</taxon>
        <taxon>Ecdysozoa</taxon>
        <taxon>Nematoda</taxon>
        <taxon>Chromadorea</taxon>
        <taxon>Rhabditida</taxon>
        <taxon>Tylenchina</taxon>
        <taxon>Tylenchomorpha</taxon>
        <taxon>Tylenchoidea</taxon>
        <taxon>Meloidogynidae</taxon>
        <taxon>Meloidogyninae</taxon>
        <taxon>Meloidogyne</taxon>
    </lineage>
</organism>
<keyword evidence="6" id="KW-1185">Reference proteome</keyword>
<evidence type="ECO:0000256" key="3">
    <source>
        <dbReference type="ARBA" id="ARBA00023038"/>
    </source>
</evidence>
<protein>
    <submittedName>
        <fullName evidence="7">LIM zinc-binding domain-containing protein</fullName>
    </submittedName>
</protein>
<keyword evidence="3 4" id="KW-0440">LIM domain</keyword>
<evidence type="ECO:0000256" key="1">
    <source>
        <dbReference type="ARBA" id="ARBA00022723"/>
    </source>
</evidence>
<dbReference type="GO" id="GO:0046872">
    <property type="term" value="F:metal ion binding"/>
    <property type="evidence" value="ECO:0007669"/>
    <property type="project" value="UniProtKB-KW"/>
</dbReference>